<evidence type="ECO:0000313" key="4">
    <source>
        <dbReference type="Proteomes" id="UP000321196"/>
    </source>
</evidence>
<keyword evidence="2" id="KW-0472">Membrane</keyword>
<protein>
    <recommendedName>
        <fullName evidence="5">DUF4352 domain-containing protein</fullName>
    </recommendedName>
</protein>
<dbReference type="RefSeq" id="WP_147826503.1">
    <property type="nucleotide sequence ID" value="NZ_BAAARG010000004.1"/>
</dbReference>
<gene>
    <name evidence="3" type="ORF">FVP60_11830</name>
</gene>
<comment type="caution">
    <text evidence="3">The sequence shown here is derived from an EMBL/GenBank/DDBJ whole genome shotgun (WGS) entry which is preliminary data.</text>
</comment>
<evidence type="ECO:0000256" key="2">
    <source>
        <dbReference type="SAM" id="Phobius"/>
    </source>
</evidence>
<dbReference type="EMBL" id="VRSW01000005">
    <property type="protein sequence ID" value="TXK02978.1"/>
    <property type="molecule type" value="Genomic_DNA"/>
</dbReference>
<proteinExistence type="predicted"/>
<dbReference type="OrthoDB" id="5063079at2"/>
<keyword evidence="4" id="KW-1185">Reference proteome</keyword>
<dbReference type="Proteomes" id="UP000321196">
    <property type="component" value="Unassembled WGS sequence"/>
</dbReference>
<organism evidence="3 4">
    <name type="scientific">Microbacterium mitrae</name>
    <dbReference type="NCBI Taxonomy" id="664640"/>
    <lineage>
        <taxon>Bacteria</taxon>
        <taxon>Bacillati</taxon>
        <taxon>Actinomycetota</taxon>
        <taxon>Actinomycetes</taxon>
        <taxon>Micrococcales</taxon>
        <taxon>Microbacteriaceae</taxon>
        <taxon>Microbacterium</taxon>
    </lineage>
</organism>
<name>A0A5C8HK36_9MICO</name>
<keyword evidence="2" id="KW-1133">Transmembrane helix</keyword>
<keyword evidence="2" id="KW-0812">Transmembrane</keyword>
<dbReference type="AlphaFoldDB" id="A0A5C8HK36"/>
<feature type="transmembrane region" description="Helical" evidence="2">
    <location>
        <begin position="31"/>
        <end position="51"/>
    </location>
</feature>
<accession>A0A5C8HK36</accession>
<feature type="compositionally biased region" description="Basic and acidic residues" evidence="1">
    <location>
        <begin position="7"/>
        <end position="17"/>
    </location>
</feature>
<sequence>MNTASRDVAEDVPERAPKPVARKMSRGPRSAILGTAIAVVAIAAFAIGGGLRAAVPTPSDAAYGVEVDTTLYSATVIDAEAVAEAEEQYWEAEPGEILVLVTVRIENRASYPVMVLGAVDSAASRLVQGDEPLLRLAGVEPVDSPRVWRADGSPRGPILQPGVPADVVIGWPVDQEQLADAGAVLEVYDASEKFGRFVVSSSAVTWKATDIAARVELEVSR</sequence>
<evidence type="ECO:0008006" key="5">
    <source>
        <dbReference type="Google" id="ProtNLM"/>
    </source>
</evidence>
<evidence type="ECO:0000313" key="3">
    <source>
        <dbReference type="EMBL" id="TXK02978.1"/>
    </source>
</evidence>
<feature type="region of interest" description="Disordered" evidence="1">
    <location>
        <begin position="1"/>
        <end position="24"/>
    </location>
</feature>
<evidence type="ECO:0000256" key="1">
    <source>
        <dbReference type="SAM" id="MobiDB-lite"/>
    </source>
</evidence>
<reference evidence="3 4" key="1">
    <citation type="submission" date="2019-08" db="EMBL/GenBank/DDBJ databases">
        <authorList>
            <person name="Dong K."/>
        </authorList>
    </citation>
    <scope>NUCLEOTIDE SEQUENCE [LARGE SCALE GENOMIC DNA]</scope>
    <source>
        <strain evidence="3 4">M4-8</strain>
    </source>
</reference>